<dbReference type="SUPFAM" id="SSF50998">
    <property type="entry name" value="Quinoprotein alcohol dehydrogenase-like"/>
    <property type="match status" value="2"/>
</dbReference>
<sequence>MSGGRDWAAGRRVYQANMARTGCHRSVDSGERRPPSRLRVVLRGRTLATPAVVDGVVYGTTDHGVAYACEPLTRTFLWSVQARALPDPETAPGRHGRSPVPYVAGPTVHDGLVHLLRGDGILHSVDAATGDVRAPGPALGCAGGGAPAVAEGFVAACGRLPGSGLFSDPLGPRRRLAVTSADPDLARNPTAPLWHTDLADGAGPSDGPPPSHLLPVAGLLARVREAPGQGQSPAIHDGKVVVATDTGVGAFALRTGAPLWWRALPCSGDTSVAVGEDGVVHVLTLPGGVHALDVRDGRTVWNTGLGALATLEGSPVVHGGRVYAAGWWRDGDGGHRGGAVAALDAATGRPSWHLRTDTPVRTPPSVDEDRLAVVTTGHRDIAPASFLVLDAADGTPLRQRHPHDRNTDTLPTAVGSRCGIALSDGVAYWVTPAGELADYDARDLGYAMYHGARPSRGPFLSRRAAAWDKRLARVRARAAAGLAEGAPPDA</sequence>
<dbReference type="Gene3D" id="2.140.10.10">
    <property type="entry name" value="Quinoprotein alcohol dehydrogenase-like superfamily"/>
    <property type="match status" value="1"/>
</dbReference>
<gene>
    <name evidence="3" type="ORF">Shyd_88640</name>
</gene>
<dbReference type="Gene3D" id="2.130.10.10">
    <property type="entry name" value="YVTN repeat-like/Quinoprotein amine dehydrogenase"/>
    <property type="match status" value="1"/>
</dbReference>
<protein>
    <recommendedName>
        <fullName evidence="2">Pyrrolo-quinoline quinone repeat domain-containing protein</fullName>
    </recommendedName>
</protein>
<dbReference type="InterPro" id="IPR018391">
    <property type="entry name" value="PQQ_b-propeller_rpt"/>
</dbReference>
<evidence type="ECO:0000313" key="4">
    <source>
        <dbReference type="Proteomes" id="UP001052739"/>
    </source>
</evidence>
<name>A0ABQ3PR46_9ACTN</name>
<reference evidence="3" key="1">
    <citation type="submission" date="2024-05" db="EMBL/GenBank/DDBJ databases">
        <title>Whole genome shotgun sequence of Streptomyces hydrogenans NBRC 13475.</title>
        <authorList>
            <person name="Komaki H."/>
            <person name="Tamura T."/>
        </authorList>
    </citation>
    <scope>NUCLEOTIDE SEQUENCE</scope>
    <source>
        <strain evidence="3">NBRC 13475</strain>
    </source>
</reference>
<dbReference type="PANTHER" id="PTHR34512:SF30">
    <property type="entry name" value="OUTER MEMBRANE PROTEIN ASSEMBLY FACTOR BAMB"/>
    <property type="match status" value="1"/>
</dbReference>
<evidence type="ECO:0000313" key="3">
    <source>
        <dbReference type="EMBL" id="GHI27493.1"/>
    </source>
</evidence>
<dbReference type="InterPro" id="IPR015943">
    <property type="entry name" value="WD40/YVTN_repeat-like_dom_sf"/>
</dbReference>
<feature type="region of interest" description="Disordered" evidence="1">
    <location>
        <begin position="180"/>
        <end position="213"/>
    </location>
</feature>
<dbReference type="SMART" id="SM00564">
    <property type="entry name" value="PQQ"/>
    <property type="match status" value="4"/>
</dbReference>
<evidence type="ECO:0000259" key="2">
    <source>
        <dbReference type="Pfam" id="PF13360"/>
    </source>
</evidence>
<dbReference type="EMBL" id="BNDW01000117">
    <property type="protein sequence ID" value="GHI27493.1"/>
    <property type="molecule type" value="Genomic_DNA"/>
</dbReference>
<proteinExistence type="predicted"/>
<organism evidence="3 4">
    <name type="scientific">Streptomyces hydrogenans</name>
    <dbReference type="NCBI Taxonomy" id="1873719"/>
    <lineage>
        <taxon>Bacteria</taxon>
        <taxon>Bacillati</taxon>
        <taxon>Actinomycetota</taxon>
        <taxon>Actinomycetes</taxon>
        <taxon>Kitasatosporales</taxon>
        <taxon>Streptomycetaceae</taxon>
        <taxon>Streptomyces</taxon>
    </lineage>
</organism>
<dbReference type="Proteomes" id="UP001052739">
    <property type="component" value="Unassembled WGS sequence"/>
</dbReference>
<dbReference type="PANTHER" id="PTHR34512">
    <property type="entry name" value="CELL SURFACE PROTEIN"/>
    <property type="match status" value="1"/>
</dbReference>
<accession>A0ABQ3PR46</accession>
<feature type="domain" description="Pyrrolo-quinoline quinone repeat" evidence="2">
    <location>
        <begin position="288"/>
        <end position="443"/>
    </location>
</feature>
<dbReference type="InterPro" id="IPR002372">
    <property type="entry name" value="PQQ_rpt_dom"/>
</dbReference>
<dbReference type="InterPro" id="IPR011047">
    <property type="entry name" value="Quinoprotein_ADH-like_sf"/>
</dbReference>
<dbReference type="Pfam" id="PF13360">
    <property type="entry name" value="PQQ_2"/>
    <property type="match status" value="2"/>
</dbReference>
<comment type="caution">
    <text evidence="3">The sequence shown here is derived from an EMBL/GenBank/DDBJ whole genome shotgun (WGS) entry which is preliminary data.</text>
</comment>
<evidence type="ECO:0000256" key="1">
    <source>
        <dbReference type="SAM" id="MobiDB-lite"/>
    </source>
</evidence>
<feature type="domain" description="Pyrrolo-quinoline quinone repeat" evidence="2">
    <location>
        <begin position="37"/>
        <end position="134"/>
    </location>
</feature>
<keyword evidence="4" id="KW-1185">Reference proteome</keyword>
<dbReference type="RefSeq" id="WP_350810737.1">
    <property type="nucleotide sequence ID" value="NZ_BNBS01000044.1"/>
</dbReference>